<organism evidence="10 11">
    <name type="scientific">Vicia faba</name>
    <name type="common">Broad bean</name>
    <name type="synonym">Faba vulgaris</name>
    <dbReference type="NCBI Taxonomy" id="3906"/>
    <lineage>
        <taxon>Eukaryota</taxon>
        <taxon>Viridiplantae</taxon>
        <taxon>Streptophyta</taxon>
        <taxon>Embryophyta</taxon>
        <taxon>Tracheophyta</taxon>
        <taxon>Spermatophyta</taxon>
        <taxon>Magnoliopsida</taxon>
        <taxon>eudicotyledons</taxon>
        <taxon>Gunneridae</taxon>
        <taxon>Pentapetalae</taxon>
        <taxon>rosids</taxon>
        <taxon>fabids</taxon>
        <taxon>Fabales</taxon>
        <taxon>Fabaceae</taxon>
        <taxon>Papilionoideae</taxon>
        <taxon>50 kb inversion clade</taxon>
        <taxon>NPAAA clade</taxon>
        <taxon>Hologalegina</taxon>
        <taxon>IRL clade</taxon>
        <taxon>Fabeae</taxon>
        <taxon>Vicia</taxon>
    </lineage>
</organism>
<keyword evidence="3" id="KW-0134">Cell wall</keyword>
<dbReference type="InterPro" id="IPR000743">
    <property type="entry name" value="Glyco_hydro_28"/>
</dbReference>
<keyword evidence="11" id="KW-1185">Reference proteome</keyword>
<gene>
    <name evidence="10" type="ORF">VFH_III051880</name>
</gene>
<evidence type="ECO:0000256" key="7">
    <source>
        <dbReference type="ARBA" id="ARBA00023316"/>
    </source>
</evidence>
<evidence type="ECO:0000313" key="11">
    <source>
        <dbReference type="Proteomes" id="UP001157006"/>
    </source>
</evidence>
<accession>A0AAV0ZW57</accession>
<keyword evidence="5 9" id="KW-0378">Hydrolase</keyword>
<comment type="similarity">
    <text evidence="2 9">Belongs to the glycosyl hydrolase 28 family.</text>
</comment>
<dbReference type="GO" id="GO:0005975">
    <property type="term" value="P:carbohydrate metabolic process"/>
    <property type="evidence" value="ECO:0007669"/>
    <property type="project" value="InterPro"/>
</dbReference>
<dbReference type="PANTHER" id="PTHR31375">
    <property type="match status" value="1"/>
</dbReference>
<keyword evidence="7" id="KW-0961">Cell wall biogenesis/degradation</keyword>
<proteinExistence type="inferred from homology"/>
<dbReference type="Proteomes" id="UP001157006">
    <property type="component" value="Chromosome 3"/>
</dbReference>
<evidence type="ECO:0000256" key="3">
    <source>
        <dbReference type="ARBA" id="ARBA00022512"/>
    </source>
</evidence>
<dbReference type="AlphaFoldDB" id="A0AAV0ZW57"/>
<feature type="active site" evidence="8">
    <location>
        <position position="72"/>
    </location>
</feature>
<evidence type="ECO:0000256" key="2">
    <source>
        <dbReference type="ARBA" id="ARBA00008834"/>
    </source>
</evidence>
<name>A0AAV0ZW57_VICFA</name>
<keyword evidence="4" id="KW-0964">Secreted</keyword>
<dbReference type="SUPFAM" id="SSF51126">
    <property type="entry name" value="Pectin lyase-like"/>
    <property type="match status" value="1"/>
</dbReference>
<dbReference type="InterPro" id="IPR012334">
    <property type="entry name" value="Pectin_lyas_fold"/>
</dbReference>
<dbReference type="Gene3D" id="2.160.20.10">
    <property type="entry name" value="Single-stranded right-handed beta-helix, Pectin lyase-like"/>
    <property type="match status" value="1"/>
</dbReference>
<evidence type="ECO:0000256" key="4">
    <source>
        <dbReference type="ARBA" id="ARBA00022525"/>
    </source>
</evidence>
<evidence type="ECO:0000256" key="6">
    <source>
        <dbReference type="ARBA" id="ARBA00023295"/>
    </source>
</evidence>
<dbReference type="InterPro" id="IPR011050">
    <property type="entry name" value="Pectin_lyase_fold/virulence"/>
</dbReference>
<evidence type="ECO:0000256" key="9">
    <source>
        <dbReference type="RuleBase" id="RU361169"/>
    </source>
</evidence>
<dbReference type="EMBL" id="OX451738">
    <property type="protein sequence ID" value="CAI8602669.1"/>
    <property type="molecule type" value="Genomic_DNA"/>
</dbReference>
<sequence length="195" mass="21432">MHIRVQNCNNIWASNLIIRAPGDSPNTDGFHVTHSQNVFITNSIIGTGDDCISIVSGSKNIRATDIICGPGHGISIGSLGQDKSEAQVNRATLKGSTNGVRIKTWRSNQVRYATFESIDITVLSSKDHSPSLFRLNLNRYVIGFNIVWERNVSVSFTSFVVVVAVKEVMLKSKSLLTKDKILVSITAGIKLKEFR</sequence>
<dbReference type="Pfam" id="PF00295">
    <property type="entry name" value="Glyco_hydro_28"/>
    <property type="match status" value="1"/>
</dbReference>
<keyword evidence="6 9" id="KW-0326">Glycosidase</keyword>
<evidence type="ECO:0000313" key="10">
    <source>
        <dbReference type="EMBL" id="CAI8602669.1"/>
    </source>
</evidence>
<evidence type="ECO:0000256" key="5">
    <source>
        <dbReference type="ARBA" id="ARBA00022801"/>
    </source>
</evidence>
<reference evidence="10 11" key="1">
    <citation type="submission" date="2023-01" db="EMBL/GenBank/DDBJ databases">
        <authorList>
            <person name="Kreplak J."/>
        </authorList>
    </citation>
    <scope>NUCLEOTIDE SEQUENCE [LARGE SCALE GENOMIC DNA]</scope>
</reference>
<evidence type="ECO:0000256" key="1">
    <source>
        <dbReference type="ARBA" id="ARBA00004191"/>
    </source>
</evidence>
<protein>
    <recommendedName>
        <fullName evidence="12">Polygalacturonase</fullName>
    </recommendedName>
</protein>
<dbReference type="GO" id="GO:0004650">
    <property type="term" value="F:polygalacturonase activity"/>
    <property type="evidence" value="ECO:0007669"/>
    <property type="project" value="InterPro"/>
</dbReference>
<comment type="subcellular location">
    <subcellularLocation>
        <location evidence="1">Secreted</location>
        <location evidence="1">Cell wall</location>
    </subcellularLocation>
</comment>
<evidence type="ECO:0008006" key="12">
    <source>
        <dbReference type="Google" id="ProtNLM"/>
    </source>
</evidence>
<evidence type="ECO:0000256" key="8">
    <source>
        <dbReference type="PROSITE-ProRule" id="PRU10052"/>
    </source>
</evidence>
<dbReference type="GO" id="GO:0071555">
    <property type="term" value="P:cell wall organization"/>
    <property type="evidence" value="ECO:0007669"/>
    <property type="project" value="UniProtKB-KW"/>
</dbReference>
<dbReference type="PROSITE" id="PS00502">
    <property type="entry name" value="POLYGALACTURONASE"/>
    <property type="match status" value="1"/>
</dbReference>